<dbReference type="AlphaFoldDB" id="A0A840MYM6"/>
<proteinExistence type="predicted"/>
<protein>
    <submittedName>
        <fullName evidence="1">Uncharacterized protein</fullName>
    </submittedName>
</protein>
<evidence type="ECO:0000313" key="2">
    <source>
        <dbReference type="Proteomes" id="UP000521227"/>
    </source>
</evidence>
<comment type="caution">
    <text evidence="1">The sequence shown here is derived from an EMBL/GenBank/DDBJ whole genome shotgun (WGS) entry which is preliminary data.</text>
</comment>
<name>A0A840MYM6_9BRAD</name>
<organism evidence="1 2">
    <name type="scientific">Afipia massiliensis</name>
    <dbReference type="NCBI Taxonomy" id="211460"/>
    <lineage>
        <taxon>Bacteria</taxon>
        <taxon>Pseudomonadati</taxon>
        <taxon>Pseudomonadota</taxon>
        <taxon>Alphaproteobacteria</taxon>
        <taxon>Hyphomicrobiales</taxon>
        <taxon>Nitrobacteraceae</taxon>
        <taxon>Afipia</taxon>
    </lineage>
</organism>
<evidence type="ECO:0000313" key="1">
    <source>
        <dbReference type="EMBL" id="MBB5051850.1"/>
    </source>
</evidence>
<sequence length="254" mass="27599">MSSVLRRDIETIRRALAARGYRSEVASIWRRGELRPGSALAIQFGEATAAGSNGHSRLFIDGIVQINADEQASQGLVHLVIEKADQVITDRSLELSLKIDLHLAIDANCRLPNELRLGVSAIQSGYAYRHLVGLLADANETIRSLPLGQQRRSGGSPAASIEARMVGDLAIGRTGLAQSSLQTFSQNYRDSVLSACNWLQQRALPELRLVMRDLAGTRYGSKRQPGRSPIANDPVVLPGFHEATNSVLEPQTAQ</sequence>
<dbReference type="RefSeq" id="WP_152544212.1">
    <property type="nucleotide sequence ID" value="NZ_JACHIJ010000002.1"/>
</dbReference>
<reference evidence="1 2" key="1">
    <citation type="submission" date="2020-08" db="EMBL/GenBank/DDBJ databases">
        <title>Genomic Encyclopedia of Type Strains, Phase IV (KMG-IV): sequencing the most valuable type-strain genomes for metagenomic binning, comparative biology and taxonomic classification.</title>
        <authorList>
            <person name="Goeker M."/>
        </authorList>
    </citation>
    <scope>NUCLEOTIDE SEQUENCE [LARGE SCALE GENOMIC DNA]</scope>
    <source>
        <strain evidence="1 2">DSM 17498</strain>
    </source>
</reference>
<gene>
    <name evidence="1" type="ORF">HNQ36_001804</name>
</gene>
<accession>A0A840MYM6</accession>
<dbReference type="Proteomes" id="UP000521227">
    <property type="component" value="Unassembled WGS sequence"/>
</dbReference>
<dbReference type="EMBL" id="JACHIJ010000002">
    <property type="protein sequence ID" value="MBB5051850.1"/>
    <property type="molecule type" value="Genomic_DNA"/>
</dbReference>